<gene>
    <name evidence="2" type="ORF">GCM10025883_42600</name>
</gene>
<organism evidence="2 3">
    <name type="scientific">Mobilicoccus caccae</name>
    <dbReference type="NCBI Taxonomy" id="1859295"/>
    <lineage>
        <taxon>Bacteria</taxon>
        <taxon>Bacillati</taxon>
        <taxon>Actinomycetota</taxon>
        <taxon>Actinomycetes</taxon>
        <taxon>Micrococcales</taxon>
        <taxon>Dermatophilaceae</taxon>
        <taxon>Mobilicoccus</taxon>
    </lineage>
</organism>
<dbReference type="Proteomes" id="UP001157126">
    <property type="component" value="Unassembled WGS sequence"/>
</dbReference>
<protein>
    <submittedName>
        <fullName evidence="2">Uncharacterized protein</fullName>
    </submittedName>
</protein>
<keyword evidence="3" id="KW-1185">Reference proteome</keyword>
<proteinExistence type="predicted"/>
<feature type="compositionally biased region" description="Basic and acidic residues" evidence="1">
    <location>
        <begin position="13"/>
        <end position="31"/>
    </location>
</feature>
<name>A0ABQ6IW96_9MICO</name>
<comment type="caution">
    <text evidence="2">The sequence shown here is derived from an EMBL/GenBank/DDBJ whole genome shotgun (WGS) entry which is preliminary data.</text>
</comment>
<dbReference type="EMBL" id="BSUO01000001">
    <property type="protein sequence ID" value="GMA42215.1"/>
    <property type="molecule type" value="Genomic_DNA"/>
</dbReference>
<evidence type="ECO:0000313" key="3">
    <source>
        <dbReference type="Proteomes" id="UP001157126"/>
    </source>
</evidence>
<evidence type="ECO:0000256" key="1">
    <source>
        <dbReference type="SAM" id="MobiDB-lite"/>
    </source>
</evidence>
<evidence type="ECO:0000313" key="2">
    <source>
        <dbReference type="EMBL" id="GMA42215.1"/>
    </source>
</evidence>
<feature type="compositionally biased region" description="Basic and acidic residues" evidence="1">
    <location>
        <begin position="38"/>
        <end position="49"/>
    </location>
</feature>
<reference evidence="3" key="1">
    <citation type="journal article" date="2019" name="Int. J. Syst. Evol. Microbiol.">
        <title>The Global Catalogue of Microorganisms (GCM) 10K type strain sequencing project: providing services to taxonomists for standard genome sequencing and annotation.</title>
        <authorList>
            <consortium name="The Broad Institute Genomics Platform"/>
            <consortium name="The Broad Institute Genome Sequencing Center for Infectious Disease"/>
            <person name="Wu L."/>
            <person name="Ma J."/>
        </authorList>
    </citation>
    <scope>NUCLEOTIDE SEQUENCE [LARGE SCALE GENOMIC DNA]</scope>
    <source>
        <strain evidence="3">NBRC 113072</strain>
    </source>
</reference>
<accession>A0ABQ6IW96</accession>
<feature type="region of interest" description="Disordered" evidence="1">
    <location>
        <begin position="1"/>
        <end position="49"/>
    </location>
</feature>
<sequence>MTPERYSEQQAELDDHHQELAQQEHVDDDNKVQGPPEPGEHRGRDSDPR</sequence>
<dbReference type="RefSeq" id="WP_284305656.1">
    <property type="nucleotide sequence ID" value="NZ_BSUO01000001.1"/>
</dbReference>